<name>A0A6L3Y8I0_9HYPH</name>
<dbReference type="InterPro" id="IPR052892">
    <property type="entry name" value="NA-targeting_endonuclease"/>
</dbReference>
<dbReference type="RefSeq" id="WP_151653575.1">
    <property type="nucleotide sequence ID" value="NZ_WBVX01000037.1"/>
</dbReference>
<dbReference type="PANTHER" id="PTHR33877:SF2">
    <property type="entry name" value="OS07G0170200 PROTEIN"/>
    <property type="match status" value="1"/>
</dbReference>
<feature type="domain" description="HNH nuclease" evidence="1">
    <location>
        <begin position="190"/>
        <end position="241"/>
    </location>
</feature>
<dbReference type="CDD" id="cd00085">
    <property type="entry name" value="HNHc"/>
    <property type="match status" value="1"/>
</dbReference>
<dbReference type="Proteomes" id="UP000481643">
    <property type="component" value="Unassembled WGS sequence"/>
</dbReference>
<comment type="caution">
    <text evidence="2">The sequence shown here is derived from an EMBL/GenBank/DDBJ whole genome shotgun (WGS) entry which is preliminary data.</text>
</comment>
<dbReference type="SMART" id="SM00507">
    <property type="entry name" value="HNHc"/>
    <property type="match status" value="1"/>
</dbReference>
<evidence type="ECO:0000313" key="3">
    <source>
        <dbReference type="Proteomes" id="UP000481643"/>
    </source>
</evidence>
<dbReference type="PANTHER" id="PTHR33877">
    <property type="entry name" value="SLL1193 PROTEIN"/>
    <property type="match status" value="1"/>
</dbReference>
<organism evidence="2 3">
    <name type="scientific">Brucella tritici</name>
    <dbReference type="NCBI Taxonomy" id="94626"/>
    <lineage>
        <taxon>Bacteria</taxon>
        <taxon>Pseudomonadati</taxon>
        <taxon>Pseudomonadota</taxon>
        <taxon>Alphaproteobacteria</taxon>
        <taxon>Hyphomicrobiales</taxon>
        <taxon>Brucellaceae</taxon>
        <taxon>Brucella/Ochrobactrum group</taxon>
        <taxon>Brucella</taxon>
    </lineage>
</organism>
<dbReference type="AlphaFoldDB" id="A0A6L3Y8I0"/>
<accession>A0A6L3Y8I0</accession>
<reference evidence="2 3" key="1">
    <citation type="submission" date="2019-09" db="EMBL/GenBank/DDBJ databases">
        <title>Taxonomic organization of the family Brucellaceae based on a phylogenomic approach.</title>
        <authorList>
            <person name="Leclercq S."/>
            <person name="Cloeckaert A."/>
            <person name="Zygmunt M.S."/>
        </authorList>
    </citation>
    <scope>NUCLEOTIDE SEQUENCE [LARGE SCALE GENOMIC DNA]</scope>
    <source>
        <strain evidence="2 3">WS1830</strain>
    </source>
</reference>
<evidence type="ECO:0000259" key="1">
    <source>
        <dbReference type="SMART" id="SM00507"/>
    </source>
</evidence>
<dbReference type="InterPro" id="IPR003615">
    <property type="entry name" value="HNH_nuc"/>
</dbReference>
<protein>
    <recommendedName>
        <fullName evidence="1">HNH nuclease domain-containing protein</fullName>
    </recommendedName>
</protein>
<proteinExistence type="predicted"/>
<dbReference type="Pfam" id="PF01844">
    <property type="entry name" value="HNH"/>
    <property type="match status" value="1"/>
</dbReference>
<evidence type="ECO:0000313" key="2">
    <source>
        <dbReference type="EMBL" id="KAB2678083.1"/>
    </source>
</evidence>
<gene>
    <name evidence="2" type="ORF">F9L08_24490</name>
</gene>
<dbReference type="Gene3D" id="1.10.30.50">
    <property type="match status" value="1"/>
</dbReference>
<dbReference type="EMBL" id="WBVX01000037">
    <property type="protein sequence ID" value="KAB2678083.1"/>
    <property type="molecule type" value="Genomic_DNA"/>
</dbReference>
<dbReference type="InterPro" id="IPR002711">
    <property type="entry name" value="HNH"/>
</dbReference>
<sequence length="273" mass="30775">MKFESKQSYIASFKTKITTVGGRLAAELEINDDIKKLNTLLPMVNASIAKRNAATVKLTSEKRSLTEDRKNYVLNSVLGILKPSVSKRVKAIDAELELLAAKRSRLLGNELQLDDCRVLLNDLLKASSTVLSQITQQQYKYERNKVIDIEIRAAKRAEKQEEKERKLAPYAKRIALGEAAMGKTRAVASVRKRKLRKSDDCPYCGKPFGADAGVADHIYPVARGGLSVHENMVFVCTPCNQKKSDRTLHEYIYKYQLDMNAIHTRLSKLGKRY</sequence>